<dbReference type="InterPro" id="IPR018997">
    <property type="entry name" value="PUB_domain"/>
</dbReference>
<evidence type="ECO:0000313" key="4">
    <source>
        <dbReference type="Proteomes" id="UP001378592"/>
    </source>
</evidence>
<dbReference type="InterPro" id="IPR001012">
    <property type="entry name" value="UBX_dom"/>
</dbReference>
<sequence length="444" mass="50689">MADKIKKYFQKKKADAKFKLAGPGHRLNEESSHNQPKPHSTKHQHSGSGSRSAPSAEAKQAAAAALARMEGGGRRHDQAAFNTSLAAIQAQVRRELEAEKKAQSQTPQVETKTEAVVIETSTHFAVQGVFFKCPMIGSDILTKDEWHKKIREFLYEQLEEERGLTACLIIQSCNKNREKVEMCVETLFKYLENIVHNPTEEKYRKIRLTNKVYQERVAPIEGAQDFLLAAGFDVMKLPHGEGEEDFFVFTEDVGECVENLQILCDALKSAEPIALELDRNLQVLLPSQVAERVELPPVFFSVTAEELKREQQLRAEAIEKSMMLRTKAMREKEEQREMRRYRYALIRIRFPDGVFLQGTFTVYEKIDAVRTFVSENIIDEDRPFVLSTATGHRLTEEDYDHSLLDLRLVPASILIFTWETLLPNESAGQSMYLKPEIMLLLQSL</sequence>
<feature type="region of interest" description="Disordered" evidence="1">
    <location>
        <begin position="12"/>
        <end position="76"/>
    </location>
</feature>
<dbReference type="AlphaFoldDB" id="A0AAN9V7V0"/>
<name>A0AAN9V7V0_9ORTH</name>
<dbReference type="Gene3D" id="3.10.20.90">
    <property type="entry name" value="Phosphatidylinositol 3-kinase Catalytic Subunit, Chain A, domain 1"/>
    <property type="match status" value="1"/>
</dbReference>
<keyword evidence="4" id="KW-1185">Reference proteome</keyword>
<dbReference type="EMBL" id="JAZDUA010000576">
    <property type="protein sequence ID" value="KAK7790951.1"/>
    <property type="molecule type" value="Genomic_DNA"/>
</dbReference>
<dbReference type="PANTHER" id="PTHR23153:SF38">
    <property type="entry name" value="UBX DOMAIN-CONTAINING PROTEIN 6"/>
    <property type="match status" value="1"/>
</dbReference>
<gene>
    <name evidence="3" type="ORF">R5R35_005880</name>
</gene>
<reference evidence="3 4" key="1">
    <citation type="submission" date="2024-03" db="EMBL/GenBank/DDBJ databases">
        <title>The genome assembly and annotation of the cricket Gryllus longicercus Weissman &amp; Gray.</title>
        <authorList>
            <person name="Szrajer S."/>
            <person name="Gray D."/>
            <person name="Ylla G."/>
        </authorList>
    </citation>
    <scope>NUCLEOTIDE SEQUENCE [LARGE SCALE GENOMIC DNA]</scope>
    <source>
        <strain evidence="3">DAG 2021-001</strain>
        <tissue evidence="3">Whole body minus gut</tissue>
    </source>
</reference>
<dbReference type="CDD" id="cd10460">
    <property type="entry name" value="PUB_UBXD1"/>
    <property type="match status" value="1"/>
</dbReference>
<dbReference type="CDD" id="cd16119">
    <property type="entry name" value="UBX_UBXN6"/>
    <property type="match status" value="1"/>
</dbReference>
<dbReference type="InterPro" id="IPR029071">
    <property type="entry name" value="Ubiquitin-like_domsf"/>
</dbReference>
<dbReference type="Pfam" id="PF09409">
    <property type="entry name" value="PUB"/>
    <property type="match status" value="1"/>
</dbReference>
<dbReference type="Proteomes" id="UP001378592">
    <property type="component" value="Unassembled WGS sequence"/>
</dbReference>
<evidence type="ECO:0000256" key="1">
    <source>
        <dbReference type="SAM" id="MobiDB-lite"/>
    </source>
</evidence>
<feature type="compositionally biased region" description="Low complexity" evidence="1">
    <location>
        <begin position="53"/>
        <end position="67"/>
    </location>
</feature>
<dbReference type="SUPFAM" id="SSF143503">
    <property type="entry name" value="PUG domain-like"/>
    <property type="match status" value="1"/>
</dbReference>
<dbReference type="Gene3D" id="1.20.58.2190">
    <property type="match status" value="1"/>
</dbReference>
<dbReference type="InterPro" id="IPR042774">
    <property type="entry name" value="UBXN6_PUB"/>
</dbReference>
<comment type="caution">
    <text evidence="3">The sequence shown here is derived from an EMBL/GenBank/DDBJ whole genome shotgun (WGS) entry which is preliminary data.</text>
</comment>
<dbReference type="GO" id="GO:0005737">
    <property type="term" value="C:cytoplasm"/>
    <property type="evidence" value="ECO:0007669"/>
    <property type="project" value="TreeGrafter"/>
</dbReference>
<dbReference type="Pfam" id="PF00789">
    <property type="entry name" value="UBX"/>
    <property type="match status" value="1"/>
</dbReference>
<organism evidence="3 4">
    <name type="scientific">Gryllus longicercus</name>
    <dbReference type="NCBI Taxonomy" id="2509291"/>
    <lineage>
        <taxon>Eukaryota</taxon>
        <taxon>Metazoa</taxon>
        <taxon>Ecdysozoa</taxon>
        <taxon>Arthropoda</taxon>
        <taxon>Hexapoda</taxon>
        <taxon>Insecta</taxon>
        <taxon>Pterygota</taxon>
        <taxon>Neoptera</taxon>
        <taxon>Polyneoptera</taxon>
        <taxon>Orthoptera</taxon>
        <taxon>Ensifera</taxon>
        <taxon>Gryllidea</taxon>
        <taxon>Grylloidea</taxon>
        <taxon>Gryllidae</taxon>
        <taxon>Gryllinae</taxon>
        <taxon>Gryllus</taxon>
    </lineage>
</organism>
<proteinExistence type="predicted"/>
<evidence type="ECO:0000259" key="2">
    <source>
        <dbReference type="PROSITE" id="PS50033"/>
    </source>
</evidence>
<evidence type="ECO:0000313" key="3">
    <source>
        <dbReference type="EMBL" id="KAK7790951.1"/>
    </source>
</evidence>
<dbReference type="SMART" id="SM00166">
    <property type="entry name" value="UBX"/>
    <property type="match status" value="1"/>
</dbReference>
<protein>
    <recommendedName>
        <fullName evidence="2">UBX domain-containing protein</fullName>
    </recommendedName>
</protein>
<dbReference type="SUPFAM" id="SSF54236">
    <property type="entry name" value="Ubiquitin-like"/>
    <property type="match status" value="1"/>
</dbReference>
<dbReference type="InterPro" id="IPR036339">
    <property type="entry name" value="PUB-like_dom_sf"/>
</dbReference>
<dbReference type="PANTHER" id="PTHR23153">
    <property type="entry name" value="UBX-RELATED"/>
    <property type="match status" value="1"/>
</dbReference>
<accession>A0AAN9V7V0</accession>
<feature type="domain" description="UBX" evidence="2">
    <location>
        <begin position="346"/>
        <end position="416"/>
    </location>
</feature>
<dbReference type="SMART" id="SM00580">
    <property type="entry name" value="PUG"/>
    <property type="match status" value="1"/>
</dbReference>
<dbReference type="PROSITE" id="PS50033">
    <property type="entry name" value="UBX"/>
    <property type="match status" value="1"/>
</dbReference>